<protein>
    <submittedName>
        <fullName evidence="3">Uncharacterized protein</fullName>
    </submittedName>
</protein>
<dbReference type="GO" id="GO:0000177">
    <property type="term" value="C:cytoplasmic exosome (RNase complex)"/>
    <property type="evidence" value="ECO:0007669"/>
    <property type="project" value="TreeGrafter"/>
</dbReference>
<organism evidence="3 4">
    <name type="scientific">Edhazardia aedis (strain USNM 41457)</name>
    <name type="common">Microsporidian parasite</name>
    <dbReference type="NCBI Taxonomy" id="1003232"/>
    <lineage>
        <taxon>Eukaryota</taxon>
        <taxon>Fungi</taxon>
        <taxon>Fungi incertae sedis</taxon>
        <taxon>Microsporidia</taxon>
        <taxon>Edhazardia</taxon>
    </lineage>
</organism>
<keyword evidence="2" id="KW-0694">RNA-binding</keyword>
<evidence type="ECO:0000313" key="3">
    <source>
        <dbReference type="EMBL" id="EJW01211.1"/>
    </source>
</evidence>
<evidence type="ECO:0000313" key="4">
    <source>
        <dbReference type="Proteomes" id="UP000003163"/>
    </source>
</evidence>
<dbReference type="HOGENOM" id="CLU_069847_2_0_1"/>
<dbReference type="GO" id="GO:0000176">
    <property type="term" value="C:nuclear exosome (RNase complex)"/>
    <property type="evidence" value="ECO:0007669"/>
    <property type="project" value="TreeGrafter"/>
</dbReference>
<comment type="caution">
    <text evidence="3">The sequence shown here is derived from an EMBL/GenBank/DDBJ whole genome shotgun (WGS) entry which is preliminary data.</text>
</comment>
<dbReference type="GO" id="GO:0071034">
    <property type="term" value="P:CUT catabolic process"/>
    <property type="evidence" value="ECO:0007669"/>
    <property type="project" value="TreeGrafter"/>
</dbReference>
<dbReference type="GO" id="GO:0003723">
    <property type="term" value="F:RNA binding"/>
    <property type="evidence" value="ECO:0007669"/>
    <property type="project" value="UniProtKB-KW"/>
</dbReference>
<evidence type="ECO:0000256" key="2">
    <source>
        <dbReference type="ARBA" id="ARBA00022884"/>
    </source>
</evidence>
<proteinExistence type="predicted"/>
<dbReference type="Pfam" id="PF21262">
    <property type="entry name" value="RRP40_S1"/>
    <property type="match status" value="1"/>
</dbReference>
<dbReference type="GO" id="GO:0071035">
    <property type="term" value="P:nuclear polyadenylation-dependent rRNA catabolic process"/>
    <property type="evidence" value="ECO:0007669"/>
    <property type="project" value="TreeGrafter"/>
</dbReference>
<dbReference type="InterPro" id="IPR036612">
    <property type="entry name" value="KH_dom_type_1_sf"/>
</dbReference>
<dbReference type="GO" id="GO:0034475">
    <property type="term" value="P:U4 snRNA 3'-end processing"/>
    <property type="evidence" value="ECO:0007669"/>
    <property type="project" value="TreeGrafter"/>
</dbReference>
<dbReference type="EMBL" id="AFBI03000225">
    <property type="protein sequence ID" value="EJW01211.1"/>
    <property type="molecule type" value="Genomic_DNA"/>
</dbReference>
<reference evidence="4" key="2">
    <citation type="submission" date="2015-07" db="EMBL/GenBank/DDBJ databases">
        <title>Contrasting host-pathogen interactions and genome evolution in two generalist and specialist microsporidian pathogens of mosquitoes.</title>
        <authorList>
            <consortium name="The Broad Institute Genomics Platform"/>
            <consortium name="The Broad Institute Genome Sequencing Center for Infectious Disease"/>
            <person name="Cuomo C.A."/>
            <person name="Sanscrainte N.D."/>
            <person name="Goldberg J.M."/>
            <person name="Heiman D."/>
            <person name="Young S."/>
            <person name="Zeng Q."/>
            <person name="Becnel J.J."/>
            <person name="Birren B.W."/>
        </authorList>
    </citation>
    <scope>NUCLEOTIDE SEQUENCE [LARGE SCALE GENOMIC DNA]</scope>
    <source>
        <strain evidence="4">USNM 41457</strain>
    </source>
</reference>
<dbReference type="PANTHER" id="PTHR21321:SF1">
    <property type="entry name" value="EXOSOME COMPLEX COMPONENT RRP40"/>
    <property type="match status" value="1"/>
</dbReference>
<dbReference type="Gene3D" id="3.30.1370.10">
    <property type="entry name" value="K Homology domain, type 1"/>
    <property type="match status" value="1"/>
</dbReference>
<dbReference type="OrthoDB" id="340500at2759"/>
<keyword evidence="4" id="KW-1185">Reference proteome</keyword>
<dbReference type="FunCoup" id="J9D020">
    <property type="interactions" value="152"/>
</dbReference>
<dbReference type="PANTHER" id="PTHR21321">
    <property type="entry name" value="PNAS-3 RELATED"/>
    <property type="match status" value="1"/>
</dbReference>
<dbReference type="AlphaFoldDB" id="J9D020"/>
<dbReference type="InterPro" id="IPR012340">
    <property type="entry name" value="NA-bd_OB-fold"/>
</dbReference>
<evidence type="ECO:0000256" key="1">
    <source>
        <dbReference type="ARBA" id="ARBA00022835"/>
    </source>
</evidence>
<dbReference type="VEuPathDB" id="MicrosporidiaDB:EDEG_04060"/>
<dbReference type="InterPro" id="IPR026699">
    <property type="entry name" value="Exosome_RNA_bind1/RRP40/RRP4"/>
</dbReference>
<dbReference type="STRING" id="1003232.J9D020"/>
<dbReference type="GO" id="GO:0000467">
    <property type="term" value="P:exonucleolytic trimming to generate mature 3'-end of 5.8S rRNA from tricistronic rRNA transcript (SSU-rRNA, 5.8S rRNA, LSU-rRNA)"/>
    <property type="evidence" value="ECO:0007669"/>
    <property type="project" value="TreeGrafter"/>
</dbReference>
<dbReference type="Gene3D" id="2.40.50.140">
    <property type="entry name" value="Nucleic acid-binding proteins"/>
    <property type="match status" value="1"/>
</dbReference>
<dbReference type="Proteomes" id="UP000003163">
    <property type="component" value="Unassembled WGS sequence"/>
</dbReference>
<name>J9D020_EDHAE</name>
<dbReference type="InParanoid" id="J9D020"/>
<reference evidence="3 4" key="1">
    <citation type="submission" date="2011-08" db="EMBL/GenBank/DDBJ databases">
        <authorList>
            <person name="Liu Z.J."/>
            <person name="Shi F.L."/>
            <person name="Lu J.Q."/>
            <person name="Li M."/>
            <person name="Wang Z.L."/>
        </authorList>
    </citation>
    <scope>NUCLEOTIDE SEQUENCE [LARGE SCALE GENOMIC DNA]</scope>
    <source>
        <strain evidence="3 4">USNM 41457</strain>
    </source>
</reference>
<dbReference type="GO" id="GO:0071038">
    <property type="term" value="P:TRAMP-dependent tRNA surveillance pathway"/>
    <property type="evidence" value="ECO:0007669"/>
    <property type="project" value="TreeGrafter"/>
</dbReference>
<sequence>MKISTVQKIKPGDTIEQKGSHQYGIIDNKSVWFGDLSKIDLQDNKKKNIYFINSKVNLFMPQKDDIVIGKITFKTADFYKIELGQSYTGFLPVLAFPNVTRRNKPELQVDDYVISRIMHPSQESVLYCDEGLGKIDGFVYNFPVWKIRKLLVTQFLHDLGKSYKFQIGFGVNGRVFIKSEDVLVAKKIINKIKDFNKNRF</sequence>
<dbReference type="SUPFAM" id="SSF50249">
    <property type="entry name" value="Nucleic acid-binding proteins"/>
    <property type="match status" value="1"/>
</dbReference>
<gene>
    <name evidence="3" type="ORF">EDEG_04060</name>
</gene>
<dbReference type="GO" id="GO:0071051">
    <property type="term" value="P:poly(A)-dependent snoRNA 3'-end processing"/>
    <property type="evidence" value="ECO:0007669"/>
    <property type="project" value="TreeGrafter"/>
</dbReference>
<dbReference type="SUPFAM" id="SSF54791">
    <property type="entry name" value="Eukaryotic type KH-domain (KH-domain type I)"/>
    <property type="match status" value="1"/>
</dbReference>
<dbReference type="OMA" id="YICITGE"/>
<accession>J9D020</accession>
<keyword evidence="1" id="KW-0271">Exosome</keyword>